<organism evidence="1 2">
    <name type="scientific">Coniosporium uncinatum</name>
    <dbReference type="NCBI Taxonomy" id="93489"/>
    <lineage>
        <taxon>Eukaryota</taxon>
        <taxon>Fungi</taxon>
        <taxon>Dikarya</taxon>
        <taxon>Ascomycota</taxon>
        <taxon>Pezizomycotina</taxon>
        <taxon>Dothideomycetes</taxon>
        <taxon>Dothideomycetes incertae sedis</taxon>
        <taxon>Coniosporium</taxon>
    </lineage>
</organism>
<sequence>MVLEACSPSSHNRIIGRKVPHPKSTNFDNDDATSPRAAKRLRRLDAHGDATPSIRSPRKGRREIPDSEDDGGSDDVLREPEPSHKTDLESALPQIETDQEAIEEYEAYRAAQEAGPVERTDAESRLSTRRWIPGKSSIYVDAFNLALDTVLDEESHLFDEAEMAL</sequence>
<protein>
    <submittedName>
        <fullName evidence="1">Uncharacterized protein</fullName>
    </submittedName>
</protein>
<reference evidence="1" key="1">
    <citation type="submission" date="2024-09" db="EMBL/GenBank/DDBJ databases">
        <title>Black Yeasts Isolated from many extreme environments.</title>
        <authorList>
            <person name="Coleine C."/>
            <person name="Stajich J.E."/>
            <person name="Selbmann L."/>
        </authorList>
    </citation>
    <scope>NUCLEOTIDE SEQUENCE</scope>
    <source>
        <strain evidence="1">CCFEE 5737</strain>
    </source>
</reference>
<comment type="caution">
    <text evidence="1">The sequence shown here is derived from an EMBL/GenBank/DDBJ whole genome shotgun (WGS) entry which is preliminary data.</text>
</comment>
<evidence type="ECO:0000313" key="2">
    <source>
        <dbReference type="Proteomes" id="UP001186974"/>
    </source>
</evidence>
<keyword evidence="2" id="KW-1185">Reference proteome</keyword>
<dbReference type="Proteomes" id="UP001186974">
    <property type="component" value="Unassembled WGS sequence"/>
</dbReference>
<accession>A0ACC3CYX9</accession>
<proteinExistence type="predicted"/>
<gene>
    <name evidence="1" type="ORF">LTS18_010997</name>
</gene>
<name>A0ACC3CYX9_9PEZI</name>
<evidence type="ECO:0000313" key="1">
    <source>
        <dbReference type="EMBL" id="KAK3059384.1"/>
    </source>
</evidence>
<feature type="non-terminal residue" evidence="1">
    <location>
        <position position="165"/>
    </location>
</feature>
<dbReference type="EMBL" id="JAWDJW010009461">
    <property type="protein sequence ID" value="KAK3059384.1"/>
    <property type="molecule type" value="Genomic_DNA"/>
</dbReference>